<accession>A0A263BQ64</accession>
<dbReference type="Pfam" id="PF09115">
    <property type="entry name" value="DNApol3-delta_C"/>
    <property type="match status" value="1"/>
</dbReference>
<evidence type="ECO:0000256" key="5">
    <source>
        <dbReference type="ARBA" id="ARBA00022705"/>
    </source>
</evidence>
<dbReference type="GO" id="GO:0009360">
    <property type="term" value="C:DNA polymerase III complex"/>
    <property type="evidence" value="ECO:0007669"/>
    <property type="project" value="InterPro"/>
</dbReference>
<evidence type="ECO:0000256" key="3">
    <source>
        <dbReference type="ARBA" id="ARBA00022679"/>
    </source>
</evidence>
<gene>
    <name evidence="9" type="ORF">CIB95_15205</name>
</gene>
<sequence length="329" mass="37906">MSSWHELEKKQHKVVKLLTNSMKNNRLSHAYLFEGSVGTGKKEISLQLTKSFFCRDKNAEEPCNKCTDCKRINSGNHPDAHIIAPSGLSIKKEQIEQLVKEFGYAGVESKKKVYIIEDAEKMTPQAANSLLKFIEEPREETVAILITSNLHRMLNTIISRCQVISFAPLNVNELLEKLKNEGIPENIAKLAASLTSDFQEAKDISSDEWFAEGRNKVLKLTEDLFQKPEQAFIFLQERFLSHFSEKEQLEKGLSLLLLWFKDLLYLQLGQEEKVVFIDQIEKMKQLTMQMSQRRIVNRINVILEGQRKLHSNMNPQLLMEQVVLKMQEG</sequence>
<dbReference type="FunFam" id="3.40.50.300:FF:001255">
    <property type="entry name" value="DNA polymerase III subunit delta"/>
    <property type="match status" value="1"/>
</dbReference>
<dbReference type="Gene3D" id="1.20.272.10">
    <property type="match status" value="1"/>
</dbReference>
<proteinExistence type="predicted"/>
<dbReference type="InterPro" id="IPR004622">
    <property type="entry name" value="DNA_pol_HolB"/>
</dbReference>
<organism evidence="9 10">
    <name type="scientific">Lottiidibacillus patelloidae</name>
    <dbReference type="NCBI Taxonomy" id="2670334"/>
    <lineage>
        <taxon>Bacteria</taxon>
        <taxon>Bacillati</taxon>
        <taxon>Bacillota</taxon>
        <taxon>Bacilli</taxon>
        <taxon>Bacillales</taxon>
        <taxon>Bacillaceae</taxon>
        <taxon>Lottiidibacillus</taxon>
    </lineage>
</organism>
<dbReference type="PANTHER" id="PTHR11669:SF8">
    <property type="entry name" value="DNA POLYMERASE III SUBUNIT DELTA"/>
    <property type="match status" value="1"/>
</dbReference>
<keyword evidence="4" id="KW-0548">Nucleotidyltransferase</keyword>
<dbReference type="EMBL" id="NPIA01000011">
    <property type="protein sequence ID" value="OZM55865.1"/>
    <property type="molecule type" value="Genomic_DNA"/>
</dbReference>
<keyword evidence="6" id="KW-0239">DNA-directed DNA polymerase</keyword>
<evidence type="ECO:0000256" key="1">
    <source>
        <dbReference type="ARBA" id="ARBA00012417"/>
    </source>
</evidence>
<evidence type="ECO:0000256" key="2">
    <source>
        <dbReference type="ARBA" id="ARBA00014363"/>
    </source>
</evidence>
<dbReference type="GO" id="GO:0003677">
    <property type="term" value="F:DNA binding"/>
    <property type="evidence" value="ECO:0007669"/>
    <property type="project" value="InterPro"/>
</dbReference>
<keyword evidence="5" id="KW-0235">DNA replication</keyword>
<keyword evidence="3" id="KW-0808">Transferase</keyword>
<comment type="caution">
    <text evidence="9">The sequence shown here is derived from an EMBL/GenBank/DDBJ whole genome shotgun (WGS) entry which is preliminary data.</text>
</comment>
<reference evidence="10" key="1">
    <citation type="submission" date="2017-08" db="EMBL/GenBank/DDBJ databases">
        <authorList>
            <person name="Huang Z."/>
        </authorList>
    </citation>
    <scope>NUCLEOTIDE SEQUENCE [LARGE SCALE GENOMIC DNA]</scope>
    <source>
        <strain evidence="10">SA5d-4</strain>
    </source>
</reference>
<dbReference type="Gene3D" id="3.40.50.300">
    <property type="entry name" value="P-loop containing nucleotide triphosphate hydrolases"/>
    <property type="match status" value="1"/>
</dbReference>
<dbReference type="AlphaFoldDB" id="A0A263BQ64"/>
<dbReference type="GO" id="GO:0008408">
    <property type="term" value="F:3'-5' exonuclease activity"/>
    <property type="evidence" value="ECO:0007669"/>
    <property type="project" value="InterPro"/>
</dbReference>
<dbReference type="EC" id="2.7.7.7" evidence="1"/>
<dbReference type="SUPFAM" id="SSF52540">
    <property type="entry name" value="P-loop containing nucleoside triphosphate hydrolases"/>
    <property type="match status" value="1"/>
</dbReference>
<feature type="domain" description="DNA polymerase III delta subunit C-terminal" evidence="8">
    <location>
        <begin position="243"/>
        <end position="326"/>
    </location>
</feature>
<dbReference type="GO" id="GO:0003887">
    <property type="term" value="F:DNA-directed DNA polymerase activity"/>
    <property type="evidence" value="ECO:0007669"/>
    <property type="project" value="UniProtKB-KW"/>
</dbReference>
<dbReference type="Proteomes" id="UP000217083">
    <property type="component" value="Unassembled WGS sequence"/>
</dbReference>
<evidence type="ECO:0000313" key="10">
    <source>
        <dbReference type="Proteomes" id="UP000217083"/>
    </source>
</evidence>
<dbReference type="PANTHER" id="PTHR11669">
    <property type="entry name" value="REPLICATION FACTOR C / DNA POLYMERASE III GAMMA-TAU SUBUNIT"/>
    <property type="match status" value="1"/>
</dbReference>
<dbReference type="InterPro" id="IPR015199">
    <property type="entry name" value="DNA_pol_III_delta_C"/>
</dbReference>
<keyword evidence="10" id="KW-1185">Reference proteome</keyword>
<dbReference type="NCBIfam" id="NF005972">
    <property type="entry name" value="PRK08058.1"/>
    <property type="match status" value="1"/>
</dbReference>
<evidence type="ECO:0000256" key="4">
    <source>
        <dbReference type="ARBA" id="ARBA00022695"/>
    </source>
</evidence>
<evidence type="ECO:0000259" key="8">
    <source>
        <dbReference type="Pfam" id="PF09115"/>
    </source>
</evidence>
<name>A0A263BQ64_9BACI</name>
<dbReference type="InterPro" id="IPR050238">
    <property type="entry name" value="DNA_Rep/Repair_Clamp_Loader"/>
</dbReference>
<comment type="catalytic activity">
    <reaction evidence="7">
        <text>DNA(n) + a 2'-deoxyribonucleoside 5'-triphosphate = DNA(n+1) + diphosphate</text>
        <dbReference type="Rhea" id="RHEA:22508"/>
        <dbReference type="Rhea" id="RHEA-COMP:17339"/>
        <dbReference type="Rhea" id="RHEA-COMP:17340"/>
        <dbReference type="ChEBI" id="CHEBI:33019"/>
        <dbReference type="ChEBI" id="CHEBI:61560"/>
        <dbReference type="ChEBI" id="CHEBI:173112"/>
        <dbReference type="EC" id="2.7.7.7"/>
    </reaction>
</comment>
<evidence type="ECO:0000256" key="6">
    <source>
        <dbReference type="ARBA" id="ARBA00022932"/>
    </source>
</evidence>
<protein>
    <recommendedName>
        <fullName evidence="2">DNA polymerase III subunit delta'</fullName>
        <ecNumber evidence="1">2.7.7.7</ecNumber>
    </recommendedName>
</protein>
<reference evidence="9 10" key="2">
    <citation type="submission" date="2017-09" db="EMBL/GenBank/DDBJ databases">
        <title>Bacillus patelloidae sp. nov., isolated from the intestinal tract of a marine limpet.</title>
        <authorList>
            <person name="Liu R."/>
            <person name="Dong C."/>
            <person name="Shao Z."/>
        </authorList>
    </citation>
    <scope>NUCLEOTIDE SEQUENCE [LARGE SCALE GENOMIC DNA]</scope>
    <source>
        <strain evidence="9 10">SA5d-4</strain>
    </source>
</reference>
<dbReference type="GO" id="GO:0006261">
    <property type="term" value="P:DNA-templated DNA replication"/>
    <property type="evidence" value="ECO:0007669"/>
    <property type="project" value="TreeGrafter"/>
</dbReference>
<dbReference type="NCBIfam" id="TIGR00678">
    <property type="entry name" value="holB"/>
    <property type="match status" value="1"/>
</dbReference>
<dbReference type="InterPro" id="IPR027417">
    <property type="entry name" value="P-loop_NTPase"/>
</dbReference>
<evidence type="ECO:0000256" key="7">
    <source>
        <dbReference type="ARBA" id="ARBA00049244"/>
    </source>
</evidence>
<evidence type="ECO:0000313" key="9">
    <source>
        <dbReference type="EMBL" id="OZM55865.1"/>
    </source>
</evidence>
<dbReference type="Pfam" id="PF13177">
    <property type="entry name" value="DNA_pol3_delta2"/>
    <property type="match status" value="1"/>
</dbReference>